<reference evidence="8" key="2">
    <citation type="submission" date="2020-11" db="EMBL/GenBank/DDBJ databases">
        <authorList>
            <consortium name="DOE Joint Genome Institute"/>
            <person name="Kuo A."/>
            <person name="Miyauchi S."/>
            <person name="Kiss E."/>
            <person name="Drula E."/>
            <person name="Kohler A."/>
            <person name="Sanchez-Garcia M."/>
            <person name="Andreopoulos B."/>
            <person name="Barry K.W."/>
            <person name="Bonito G."/>
            <person name="Buee M."/>
            <person name="Carver A."/>
            <person name="Chen C."/>
            <person name="Cichocki N."/>
            <person name="Clum A."/>
            <person name="Culley D."/>
            <person name="Crous P.W."/>
            <person name="Fauchery L."/>
            <person name="Girlanda M."/>
            <person name="Hayes R."/>
            <person name="Keri Z."/>
            <person name="Labutti K."/>
            <person name="Lipzen A."/>
            <person name="Lombard V."/>
            <person name="Magnuson J."/>
            <person name="Maillard F."/>
            <person name="Morin E."/>
            <person name="Murat C."/>
            <person name="Nolan M."/>
            <person name="Ohm R."/>
            <person name="Pangilinan J."/>
            <person name="Pereira M."/>
            <person name="Perotto S."/>
            <person name="Peter M."/>
            <person name="Riley R."/>
            <person name="Sitrit Y."/>
            <person name="Stielow B."/>
            <person name="Szollosi G."/>
            <person name="Zifcakova L."/>
            <person name="Stursova M."/>
            <person name="Spatafora J.W."/>
            <person name="Tedersoo L."/>
            <person name="Vaario L.-M."/>
            <person name="Yamada A."/>
            <person name="Yan M."/>
            <person name="Wang P."/>
            <person name="Xu J."/>
            <person name="Bruns T."/>
            <person name="Baldrian P."/>
            <person name="Vilgalys R."/>
            <person name="Henrissat B."/>
            <person name="Grigoriev I.V."/>
            <person name="Hibbett D."/>
            <person name="Nagy L.G."/>
            <person name="Martin F.M."/>
        </authorList>
    </citation>
    <scope>NUCLEOTIDE SEQUENCE</scope>
    <source>
        <strain evidence="8">UH-Tt-Lm1</strain>
    </source>
</reference>
<protein>
    <recommendedName>
        <fullName evidence="2">pyridoxal kinase</fullName>
        <ecNumber evidence="2">2.7.1.35</ecNumber>
    </recommendedName>
</protein>
<dbReference type="InterPro" id="IPR004625">
    <property type="entry name" value="PyrdxlKinase"/>
</dbReference>
<keyword evidence="5" id="KW-0418">Kinase</keyword>
<sequence>MSTSQRVLSIQSHVTYGYVGGKAAVFPLQCLGYDVDVVNTVNFSNHSGYGRFGGTRTSASELRQILQTMEENQFPDPSRLLTGYIPGPEALSVVQELASKLRKRHPELVYLLDPVMGDSGALYVSPSVVCIYKSMLRLATVITPNWFEVETLTSVRIEDPQSLRDAIGILHEEYQVPNVVVSSIPMKPWLAKFLPDDIPKDQPTDLLCISSSRGNPGKNSVVHACTVPLIPGYFSGVGDLFSALILAHFDPDGKSPLPDAVGKALSKTHDIIRLTNAHAQTLDEADRTTTDDELDRKDPMRLVRRMRGRELRLIQGQDIIRGEGSSREMKVWEKFW</sequence>
<dbReference type="InterPro" id="IPR029056">
    <property type="entry name" value="Ribokinase-like"/>
</dbReference>
<dbReference type="GO" id="GO:0005524">
    <property type="term" value="F:ATP binding"/>
    <property type="evidence" value="ECO:0007669"/>
    <property type="project" value="UniProtKB-KW"/>
</dbReference>
<evidence type="ECO:0000256" key="2">
    <source>
        <dbReference type="ARBA" id="ARBA00012104"/>
    </source>
</evidence>
<dbReference type="GO" id="GO:0008478">
    <property type="term" value="F:pyridoxal kinase activity"/>
    <property type="evidence" value="ECO:0007669"/>
    <property type="project" value="UniProtKB-EC"/>
</dbReference>
<evidence type="ECO:0000256" key="5">
    <source>
        <dbReference type="ARBA" id="ARBA00022777"/>
    </source>
</evidence>
<evidence type="ECO:0000313" key="9">
    <source>
        <dbReference type="Proteomes" id="UP000736335"/>
    </source>
</evidence>
<evidence type="ECO:0000259" key="7">
    <source>
        <dbReference type="Pfam" id="PF08543"/>
    </source>
</evidence>
<dbReference type="PANTHER" id="PTHR10534">
    <property type="entry name" value="PYRIDOXAL KINASE"/>
    <property type="match status" value="1"/>
</dbReference>
<dbReference type="GO" id="GO:0005829">
    <property type="term" value="C:cytosol"/>
    <property type="evidence" value="ECO:0007669"/>
    <property type="project" value="TreeGrafter"/>
</dbReference>
<name>A0A9P6HDY8_9AGAM</name>
<dbReference type="AlphaFoldDB" id="A0A9P6HDY8"/>
<feature type="domain" description="Pyridoxamine kinase/Phosphomethylpyrimidine kinase" evidence="7">
    <location>
        <begin position="93"/>
        <end position="273"/>
    </location>
</feature>
<dbReference type="PANTHER" id="PTHR10534:SF2">
    <property type="entry name" value="PYRIDOXAL KINASE"/>
    <property type="match status" value="1"/>
</dbReference>
<dbReference type="OrthoDB" id="2104723at2759"/>
<dbReference type="EC" id="2.7.1.35" evidence="2"/>
<reference evidence="8" key="1">
    <citation type="journal article" date="2020" name="Nat. Commun.">
        <title>Large-scale genome sequencing of mycorrhizal fungi provides insights into the early evolution of symbiotic traits.</title>
        <authorList>
            <person name="Miyauchi S."/>
            <person name="Kiss E."/>
            <person name="Kuo A."/>
            <person name="Drula E."/>
            <person name="Kohler A."/>
            <person name="Sanchez-Garcia M."/>
            <person name="Morin E."/>
            <person name="Andreopoulos B."/>
            <person name="Barry K.W."/>
            <person name="Bonito G."/>
            <person name="Buee M."/>
            <person name="Carver A."/>
            <person name="Chen C."/>
            <person name="Cichocki N."/>
            <person name="Clum A."/>
            <person name="Culley D."/>
            <person name="Crous P.W."/>
            <person name="Fauchery L."/>
            <person name="Girlanda M."/>
            <person name="Hayes R.D."/>
            <person name="Keri Z."/>
            <person name="LaButti K."/>
            <person name="Lipzen A."/>
            <person name="Lombard V."/>
            <person name="Magnuson J."/>
            <person name="Maillard F."/>
            <person name="Murat C."/>
            <person name="Nolan M."/>
            <person name="Ohm R.A."/>
            <person name="Pangilinan J."/>
            <person name="Pereira M.F."/>
            <person name="Perotto S."/>
            <person name="Peter M."/>
            <person name="Pfister S."/>
            <person name="Riley R."/>
            <person name="Sitrit Y."/>
            <person name="Stielow J.B."/>
            <person name="Szollosi G."/>
            <person name="Zifcakova L."/>
            <person name="Stursova M."/>
            <person name="Spatafora J.W."/>
            <person name="Tedersoo L."/>
            <person name="Vaario L.M."/>
            <person name="Yamada A."/>
            <person name="Yan M."/>
            <person name="Wang P."/>
            <person name="Xu J."/>
            <person name="Bruns T."/>
            <person name="Baldrian P."/>
            <person name="Vilgalys R."/>
            <person name="Dunand C."/>
            <person name="Henrissat B."/>
            <person name="Grigoriev I.V."/>
            <person name="Hibbett D."/>
            <person name="Nagy L.G."/>
            <person name="Martin F.M."/>
        </authorList>
    </citation>
    <scope>NUCLEOTIDE SEQUENCE</scope>
    <source>
        <strain evidence="8">UH-Tt-Lm1</strain>
    </source>
</reference>
<dbReference type="InterPro" id="IPR013749">
    <property type="entry name" value="PM/HMP-P_kinase-1"/>
</dbReference>
<keyword evidence="4" id="KW-0547">Nucleotide-binding</keyword>
<proteinExistence type="inferred from homology"/>
<evidence type="ECO:0000313" key="8">
    <source>
        <dbReference type="EMBL" id="KAF9784982.1"/>
    </source>
</evidence>
<evidence type="ECO:0000256" key="6">
    <source>
        <dbReference type="ARBA" id="ARBA00022840"/>
    </source>
</evidence>
<dbReference type="Gene3D" id="3.40.1190.20">
    <property type="match status" value="1"/>
</dbReference>
<dbReference type="SUPFAM" id="SSF53613">
    <property type="entry name" value="Ribokinase-like"/>
    <property type="match status" value="1"/>
</dbReference>
<dbReference type="CDD" id="cd01173">
    <property type="entry name" value="pyridoxal_pyridoxamine_kinase"/>
    <property type="match status" value="1"/>
</dbReference>
<keyword evidence="6" id="KW-0067">ATP-binding</keyword>
<gene>
    <name evidence="8" type="ORF">BJ322DRAFT_1060742</name>
</gene>
<evidence type="ECO:0000256" key="4">
    <source>
        <dbReference type="ARBA" id="ARBA00022741"/>
    </source>
</evidence>
<comment type="similarity">
    <text evidence="1">Belongs to the pyridoxine kinase family.</text>
</comment>
<dbReference type="GO" id="GO:0009443">
    <property type="term" value="P:pyridoxal 5'-phosphate salvage"/>
    <property type="evidence" value="ECO:0007669"/>
    <property type="project" value="InterPro"/>
</dbReference>
<keyword evidence="9" id="KW-1185">Reference proteome</keyword>
<dbReference type="EMBL" id="WIUZ02000007">
    <property type="protein sequence ID" value="KAF9784982.1"/>
    <property type="molecule type" value="Genomic_DNA"/>
</dbReference>
<evidence type="ECO:0000256" key="3">
    <source>
        <dbReference type="ARBA" id="ARBA00022679"/>
    </source>
</evidence>
<accession>A0A9P6HDY8</accession>
<keyword evidence="3" id="KW-0808">Transferase</keyword>
<dbReference type="Proteomes" id="UP000736335">
    <property type="component" value="Unassembled WGS sequence"/>
</dbReference>
<dbReference type="NCBIfam" id="TIGR00687">
    <property type="entry name" value="pyridox_kin"/>
    <property type="match status" value="1"/>
</dbReference>
<evidence type="ECO:0000256" key="1">
    <source>
        <dbReference type="ARBA" id="ARBA00008805"/>
    </source>
</evidence>
<organism evidence="8 9">
    <name type="scientific">Thelephora terrestris</name>
    <dbReference type="NCBI Taxonomy" id="56493"/>
    <lineage>
        <taxon>Eukaryota</taxon>
        <taxon>Fungi</taxon>
        <taxon>Dikarya</taxon>
        <taxon>Basidiomycota</taxon>
        <taxon>Agaricomycotina</taxon>
        <taxon>Agaricomycetes</taxon>
        <taxon>Thelephorales</taxon>
        <taxon>Thelephoraceae</taxon>
        <taxon>Thelephora</taxon>
    </lineage>
</organism>
<dbReference type="Pfam" id="PF08543">
    <property type="entry name" value="Phos_pyr_kin"/>
    <property type="match status" value="1"/>
</dbReference>
<comment type="caution">
    <text evidence="8">The sequence shown here is derived from an EMBL/GenBank/DDBJ whole genome shotgun (WGS) entry which is preliminary data.</text>
</comment>